<evidence type="ECO:0000313" key="15">
    <source>
        <dbReference type="Ensembl" id="ENSMGAP00000024432.1"/>
    </source>
</evidence>
<dbReference type="PANTHER" id="PTHR46311:SF3">
    <property type="entry name" value="CALCIUM-BINDING PROTEIN 8"/>
    <property type="match status" value="1"/>
</dbReference>
<dbReference type="SMART" id="SM00054">
    <property type="entry name" value="EFh"/>
    <property type="match status" value="2"/>
</dbReference>
<reference evidence="15" key="2">
    <citation type="submission" date="2025-08" db="UniProtKB">
        <authorList>
            <consortium name="Ensembl"/>
        </authorList>
    </citation>
    <scope>IDENTIFICATION</scope>
</reference>
<dbReference type="PROSITE" id="PS00018">
    <property type="entry name" value="EF_HAND_1"/>
    <property type="match status" value="2"/>
</dbReference>
<dbReference type="GeneTree" id="ENSGT00940000159212"/>
<keyword evidence="6" id="KW-0479">Metal-binding</keyword>
<dbReference type="PROSITE" id="PS00303">
    <property type="entry name" value="S100_CABP"/>
    <property type="match status" value="1"/>
</dbReference>
<keyword evidence="3" id="KW-1003">Cell membrane</keyword>
<evidence type="ECO:0000256" key="9">
    <source>
        <dbReference type="ARBA" id="ARBA00022989"/>
    </source>
</evidence>
<dbReference type="GO" id="GO:0032588">
    <property type="term" value="C:trans-Golgi network membrane"/>
    <property type="evidence" value="ECO:0007669"/>
    <property type="project" value="UniProtKB-ARBA"/>
</dbReference>
<dbReference type="Gene3D" id="1.10.238.10">
    <property type="entry name" value="EF-hand"/>
    <property type="match status" value="1"/>
</dbReference>
<evidence type="ECO:0000256" key="6">
    <source>
        <dbReference type="ARBA" id="ARBA00022723"/>
    </source>
</evidence>
<keyword evidence="7" id="KW-0677">Repeat</keyword>
<keyword evidence="11" id="KW-0472">Membrane</keyword>
<dbReference type="Pfam" id="PF13499">
    <property type="entry name" value="EF-hand_7"/>
    <property type="match status" value="1"/>
</dbReference>
<evidence type="ECO:0000256" key="7">
    <source>
        <dbReference type="ARBA" id="ARBA00022737"/>
    </source>
</evidence>
<organism evidence="15 16">
    <name type="scientific">Meleagris gallopavo</name>
    <name type="common">Wild turkey</name>
    <dbReference type="NCBI Taxonomy" id="9103"/>
    <lineage>
        <taxon>Eukaryota</taxon>
        <taxon>Metazoa</taxon>
        <taxon>Chordata</taxon>
        <taxon>Craniata</taxon>
        <taxon>Vertebrata</taxon>
        <taxon>Euteleostomi</taxon>
        <taxon>Archelosauria</taxon>
        <taxon>Archosauria</taxon>
        <taxon>Dinosauria</taxon>
        <taxon>Saurischia</taxon>
        <taxon>Theropoda</taxon>
        <taxon>Coelurosauria</taxon>
        <taxon>Aves</taxon>
        <taxon>Neognathae</taxon>
        <taxon>Galloanserae</taxon>
        <taxon>Galliformes</taxon>
        <taxon>Phasianidae</taxon>
        <taxon>Meleagridinae</taxon>
        <taxon>Meleagris</taxon>
    </lineage>
</organism>
<dbReference type="AlphaFoldDB" id="A0A803XY36"/>
<evidence type="ECO:0000256" key="10">
    <source>
        <dbReference type="ARBA" id="ARBA00023034"/>
    </source>
</evidence>
<dbReference type="InterPro" id="IPR018247">
    <property type="entry name" value="EF_Hand_1_Ca_BS"/>
</dbReference>
<dbReference type="InterPro" id="IPR001751">
    <property type="entry name" value="S100/CaBP7/8-like_CS"/>
</dbReference>
<keyword evidence="9" id="KW-1133">Transmembrane helix</keyword>
<evidence type="ECO:0000313" key="16">
    <source>
        <dbReference type="Proteomes" id="UP000001645"/>
    </source>
</evidence>
<proteinExistence type="predicted"/>
<keyword evidence="16" id="KW-1185">Reference proteome</keyword>
<reference evidence="15 16" key="1">
    <citation type="journal article" date="2010" name="PLoS Biol.">
        <title>Multi-platform next-generation sequencing of the domestic turkey (Meleagris gallopavo): genome assembly and analysis.</title>
        <authorList>
            <person name="Dalloul R.A."/>
            <person name="Long J.A."/>
            <person name="Zimin A.V."/>
            <person name="Aslam L."/>
            <person name="Beal K."/>
            <person name="Blomberg L.A."/>
            <person name="Bouffard P."/>
            <person name="Burt D.W."/>
            <person name="Crasta O."/>
            <person name="Crooijmans R.P."/>
            <person name="Cooper K."/>
            <person name="Coulombe R.A."/>
            <person name="De S."/>
            <person name="Delany M.E."/>
            <person name="Dodgson J.B."/>
            <person name="Dong J.J."/>
            <person name="Evans C."/>
            <person name="Frederickson K.M."/>
            <person name="Flicek P."/>
            <person name="Florea L."/>
            <person name="Folkerts O."/>
            <person name="Groenen M.A."/>
            <person name="Harkins T.T."/>
            <person name="Herrero J."/>
            <person name="Hoffmann S."/>
            <person name="Megens H.J."/>
            <person name="Jiang A."/>
            <person name="de Jong P."/>
            <person name="Kaiser P."/>
            <person name="Kim H."/>
            <person name="Kim K.W."/>
            <person name="Kim S."/>
            <person name="Langenberger D."/>
            <person name="Lee M.K."/>
            <person name="Lee T."/>
            <person name="Mane S."/>
            <person name="Marcais G."/>
            <person name="Marz M."/>
            <person name="McElroy A.P."/>
            <person name="Modise T."/>
            <person name="Nefedov M."/>
            <person name="Notredame C."/>
            <person name="Paton I.R."/>
            <person name="Payne W.S."/>
            <person name="Pertea G."/>
            <person name="Prickett D."/>
            <person name="Puiu D."/>
            <person name="Qioa D."/>
            <person name="Raineri E."/>
            <person name="Ruffier M."/>
            <person name="Salzberg S.L."/>
            <person name="Schatz M.C."/>
            <person name="Scheuring C."/>
            <person name="Schmidt C.J."/>
            <person name="Schroeder S."/>
            <person name="Searle S.M."/>
            <person name="Smith E.J."/>
            <person name="Smith J."/>
            <person name="Sonstegard T.S."/>
            <person name="Stadler P.F."/>
            <person name="Tafer H."/>
            <person name="Tu Z.J."/>
            <person name="Van Tassell C.P."/>
            <person name="Vilella A.J."/>
            <person name="Williams K.P."/>
            <person name="Yorke J.A."/>
            <person name="Zhang L."/>
            <person name="Zhang H.B."/>
            <person name="Zhang X."/>
            <person name="Zhang Y."/>
            <person name="Reed K.M."/>
        </authorList>
    </citation>
    <scope>NUCLEOTIDE SEQUENCE [LARGE SCALE GENOMIC DNA]</scope>
</reference>
<dbReference type="PROSITE" id="PS50222">
    <property type="entry name" value="EF_HAND_2"/>
    <property type="match status" value="2"/>
</dbReference>
<evidence type="ECO:0000256" key="5">
    <source>
        <dbReference type="ARBA" id="ARBA00022692"/>
    </source>
</evidence>
<evidence type="ECO:0000256" key="4">
    <source>
        <dbReference type="ARBA" id="ARBA00022490"/>
    </source>
</evidence>
<keyword evidence="10" id="KW-0333">Golgi apparatus</keyword>
<dbReference type="Proteomes" id="UP000001645">
    <property type="component" value="Chromosome 21"/>
</dbReference>
<evidence type="ECO:0000256" key="12">
    <source>
        <dbReference type="ARBA" id="ARBA00037801"/>
    </source>
</evidence>
<name>A0A803XY36_MELGA</name>
<protein>
    <recommendedName>
        <fullName evidence="14">EF-hand domain-containing protein</fullName>
    </recommendedName>
</protein>
<dbReference type="InterPro" id="IPR011992">
    <property type="entry name" value="EF-hand-dom_pair"/>
</dbReference>
<comment type="subunit">
    <text evidence="13">Interacts with PI4KB. This binding competes with FREQ/NCS1 binding in a calcium-dependent manner.</text>
</comment>
<evidence type="ECO:0000259" key="14">
    <source>
        <dbReference type="PROSITE" id="PS50222"/>
    </source>
</evidence>
<feature type="domain" description="EF-hand" evidence="14">
    <location>
        <begin position="62"/>
        <end position="97"/>
    </location>
</feature>
<dbReference type="CDD" id="cd00051">
    <property type="entry name" value="EFh"/>
    <property type="match status" value="1"/>
</dbReference>
<dbReference type="PANTHER" id="PTHR46311">
    <property type="entry name" value="CALCIUM-BINDING PROTEIN 8-RELATED"/>
    <property type="match status" value="1"/>
</dbReference>
<keyword evidence="5" id="KW-0812">Transmembrane</keyword>
<keyword evidence="4" id="KW-0963">Cytoplasm</keyword>
<dbReference type="GO" id="GO:0048471">
    <property type="term" value="C:perinuclear region of cytoplasm"/>
    <property type="evidence" value="ECO:0007669"/>
    <property type="project" value="UniProtKB-SubCell"/>
</dbReference>
<dbReference type="Ensembl" id="ENSMGAT00000028182.1">
    <property type="protein sequence ID" value="ENSMGAP00000024432.1"/>
    <property type="gene ID" value="ENSMGAG00000022206.1"/>
</dbReference>
<dbReference type="InterPro" id="IPR051111">
    <property type="entry name" value="Ca-binding_regulatory"/>
</dbReference>
<evidence type="ECO:0000256" key="13">
    <source>
        <dbReference type="ARBA" id="ARBA00038636"/>
    </source>
</evidence>
<dbReference type="GO" id="GO:0005886">
    <property type="term" value="C:plasma membrane"/>
    <property type="evidence" value="ECO:0007669"/>
    <property type="project" value="UniProtKB-SubCell"/>
</dbReference>
<dbReference type="GO" id="GO:0005509">
    <property type="term" value="F:calcium ion binding"/>
    <property type="evidence" value="ECO:0007669"/>
    <property type="project" value="InterPro"/>
</dbReference>
<evidence type="ECO:0000256" key="1">
    <source>
        <dbReference type="ARBA" id="ARBA00004521"/>
    </source>
</evidence>
<evidence type="ECO:0000256" key="2">
    <source>
        <dbReference type="ARBA" id="ARBA00004556"/>
    </source>
</evidence>
<evidence type="ECO:0000256" key="11">
    <source>
        <dbReference type="ARBA" id="ARBA00023136"/>
    </source>
</evidence>
<keyword evidence="8" id="KW-0106">Calcium</keyword>
<evidence type="ECO:0000256" key="3">
    <source>
        <dbReference type="ARBA" id="ARBA00022475"/>
    </source>
</evidence>
<comment type="subcellular location">
    <subcellularLocation>
        <location evidence="1">Cell membrane</location>
        <topology evidence="1">Single-pass type IV membrane protein</topology>
    </subcellularLocation>
    <subcellularLocation>
        <location evidence="2">Cytoplasm</location>
        <location evidence="2">Perinuclear region</location>
    </subcellularLocation>
    <subcellularLocation>
        <location evidence="12">Golgi apparatus</location>
        <location evidence="12">trans-Golgi network membrane</location>
        <topology evidence="12">Single-pass type IV membrane protein</topology>
    </subcellularLocation>
</comment>
<dbReference type="InParanoid" id="A0A803XY36"/>
<evidence type="ECO:0000256" key="8">
    <source>
        <dbReference type="ARBA" id="ARBA00022837"/>
    </source>
</evidence>
<dbReference type="SUPFAM" id="SSF47473">
    <property type="entry name" value="EF-hand"/>
    <property type="match status" value="1"/>
</dbReference>
<dbReference type="FunFam" id="1.10.238.10:FF:000115">
    <property type="entry name" value="Calcium-binding protein 8"/>
    <property type="match status" value="1"/>
</dbReference>
<feature type="domain" description="EF-hand" evidence="14">
    <location>
        <begin position="26"/>
        <end position="61"/>
    </location>
</feature>
<dbReference type="InterPro" id="IPR002048">
    <property type="entry name" value="EF_hand_dom"/>
</dbReference>
<sequence length="205" mass="22392">MLLLHPICTDTLTKMSTTIITLFSFLSLAEIREAFRVLDRDGNGFISKQELGMAMRSLGYMPSEVELAIIMQRLDMDGDGQVDFDEFMTILGPKLVSSEGRDGFLGNTIDSIFWQVSGDFLQCNFIQLSVACRSDLLGSTGCFPKVNAHINVIWVLLTACCASPSSVASSQCFYGEFRSKMQDSGPGLMSLFCASARFTCAAGLV</sequence>
<accession>A0A803XY36</accession>
<reference evidence="15" key="3">
    <citation type="submission" date="2025-09" db="UniProtKB">
        <authorList>
            <consortium name="Ensembl"/>
        </authorList>
    </citation>
    <scope>IDENTIFICATION</scope>
</reference>